<dbReference type="Proteomes" id="UP000326837">
    <property type="component" value="Chromosome"/>
</dbReference>
<evidence type="ECO:0000313" key="3">
    <source>
        <dbReference type="Proteomes" id="UP000326837"/>
    </source>
</evidence>
<keyword evidence="3" id="KW-1185">Reference proteome</keyword>
<dbReference type="EMBL" id="AP021861">
    <property type="protein sequence ID" value="BBO33166.1"/>
    <property type="molecule type" value="Genomic_DNA"/>
</dbReference>
<evidence type="ECO:0008006" key="4">
    <source>
        <dbReference type="Google" id="ProtNLM"/>
    </source>
</evidence>
<dbReference type="KEGG" id="lpav:PLANPX_2778"/>
<proteinExistence type="predicted"/>
<keyword evidence="1" id="KW-0732">Signal</keyword>
<sequence>MKSCRRQCGQCAVRRFGQSLAVVAALSGLDLACPNAAFGQANTVFRWSRGDGGETKNAAEKLAEPLVTDRPDFTEASSTVGLGVFQIEGGYTYSYDANATSSTTGHSYPETLFRYGVFAEWLEARVAWNYASVGETEFGGNRTSDAGAEPLYLGLKIALTGQEGFLPEMALMPQMTVPTGPKQFGGDETLPGLGWLYGWDLNDWLSFGGETQANRALDETTANPYLEFAQSLTVGYQLHDRIGAYTEWFVIAPDGADVDHTQNYFNTGLTFLLNDNLQFDIRYGVGLNEAADDYFTGSGLAWRL</sequence>
<protein>
    <recommendedName>
        <fullName evidence="4">Transporter</fullName>
    </recommendedName>
</protein>
<feature type="signal peptide" evidence="1">
    <location>
        <begin position="1"/>
        <end position="32"/>
    </location>
</feature>
<dbReference type="Pfam" id="PF13557">
    <property type="entry name" value="Phenol_MetA_deg"/>
    <property type="match status" value="1"/>
</dbReference>
<dbReference type="InterPro" id="IPR025737">
    <property type="entry name" value="FApF"/>
</dbReference>
<evidence type="ECO:0000313" key="2">
    <source>
        <dbReference type="EMBL" id="BBO33166.1"/>
    </source>
</evidence>
<name>A0A5K7XFP5_9BACT</name>
<feature type="chain" id="PRO_5024933977" description="Transporter" evidence="1">
    <location>
        <begin position="33"/>
        <end position="304"/>
    </location>
</feature>
<evidence type="ECO:0000256" key="1">
    <source>
        <dbReference type="SAM" id="SignalP"/>
    </source>
</evidence>
<organism evidence="2 3">
    <name type="scientific">Lacipirellula parvula</name>
    <dbReference type="NCBI Taxonomy" id="2650471"/>
    <lineage>
        <taxon>Bacteria</taxon>
        <taxon>Pseudomonadati</taxon>
        <taxon>Planctomycetota</taxon>
        <taxon>Planctomycetia</taxon>
        <taxon>Pirellulales</taxon>
        <taxon>Lacipirellulaceae</taxon>
        <taxon>Lacipirellula</taxon>
    </lineage>
</organism>
<reference evidence="3" key="1">
    <citation type="submission" date="2019-10" db="EMBL/GenBank/DDBJ databases">
        <title>Lacipirellula parvula gen. nov., sp. nov., representing a lineage of planctomycetes widespread in freshwater anoxic habitats, and description of the family Lacipirellulaceae.</title>
        <authorList>
            <person name="Dedysh S.N."/>
            <person name="Kulichevskaya I.S."/>
            <person name="Beletsky A.V."/>
            <person name="Rakitin A.L."/>
            <person name="Mardanov A.V."/>
            <person name="Ivanova A.A."/>
            <person name="Saltykova V.X."/>
            <person name="Rijpstra W.I.C."/>
            <person name="Sinninghe Damste J.S."/>
            <person name="Ravin N.V."/>
        </authorList>
    </citation>
    <scope>NUCLEOTIDE SEQUENCE [LARGE SCALE GENOMIC DNA]</scope>
    <source>
        <strain evidence="3">PX69</strain>
    </source>
</reference>
<dbReference type="AlphaFoldDB" id="A0A5K7XFP5"/>
<gene>
    <name evidence="2" type="ORF">PLANPX_2778</name>
</gene>
<dbReference type="RefSeq" id="WP_152099003.1">
    <property type="nucleotide sequence ID" value="NZ_AP021861.1"/>
</dbReference>
<accession>A0A5K7XFP5</accession>